<dbReference type="PANTHER" id="PTHR34386">
    <property type="entry name" value="GLUTAREDOXIN"/>
    <property type="match status" value="1"/>
</dbReference>
<protein>
    <submittedName>
        <fullName evidence="4">DUF547 domain-containing protein</fullName>
    </submittedName>
</protein>
<dbReference type="Pfam" id="PF04784">
    <property type="entry name" value="DUF547"/>
    <property type="match status" value="1"/>
</dbReference>
<evidence type="ECO:0000256" key="1">
    <source>
        <dbReference type="SAM" id="SignalP"/>
    </source>
</evidence>
<evidence type="ECO:0000313" key="4">
    <source>
        <dbReference type="EMBL" id="WNB18715.1"/>
    </source>
</evidence>
<reference evidence="4 5" key="1">
    <citation type="submission" date="2023-08" db="EMBL/GenBank/DDBJ databases">
        <title>Comparative genomics and taxonomic characterization of three novel marine species of genus Marivirga.</title>
        <authorList>
            <person name="Muhammad N."/>
            <person name="Kim S.-G."/>
        </authorList>
    </citation>
    <scope>NUCLEOTIDE SEQUENCE</scope>
    <source>
        <strain evidence="3 5">ABR2-2</strain>
        <strain evidence="4">BKB1-2</strain>
    </source>
</reference>
<name>A0AA51ZXV6_9BACT</name>
<keyword evidence="5" id="KW-1185">Reference proteome</keyword>
<dbReference type="Proteomes" id="UP001244443">
    <property type="component" value="Chromosome"/>
</dbReference>
<dbReference type="InterPro" id="IPR051548">
    <property type="entry name" value="Grx-like_ET"/>
</dbReference>
<gene>
    <name evidence="4" type="ORF">QYS47_31085</name>
    <name evidence="3" type="ORF">QYS48_27740</name>
</gene>
<sequence>MKKINLTFFAIIFSSISLMAYRQELRDFNQQANQFLKKYVMDGKVDYKNLKNNFDEVDQLYKSLATININTLSDNEIKALYINAYNIIVIRQITEYYPLKSALDKNGFFDKVKHNVGGEMLTLDQIEKGKVIIPYGDPRVHFAFSCAAIGCPELADFAFTADNLDAQLNERTRNSINNPDFIKVNNQENKVEISMIFKWYDRDFKMKAENVMAYINKYRNQKIPSNYDYSFYEYDWGLNIQ</sequence>
<dbReference type="EMBL" id="CP129970">
    <property type="protein sequence ID" value="WMN07087.1"/>
    <property type="molecule type" value="Genomic_DNA"/>
</dbReference>
<dbReference type="KEGG" id="marp:QYS47_31085"/>
<feature type="domain" description="DUF547" evidence="2">
    <location>
        <begin position="70"/>
        <end position="174"/>
    </location>
</feature>
<keyword evidence="1" id="KW-0732">Signal</keyword>
<dbReference type="PANTHER" id="PTHR34386:SF1">
    <property type="entry name" value="GLUTAREDOXIN-LIKE PROTEIN NRDH"/>
    <property type="match status" value="1"/>
</dbReference>
<feature type="chain" id="PRO_5044704663" evidence="1">
    <location>
        <begin position="21"/>
        <end position="241"/>
    </location>
</feature>
<accession>A0AA51ZXV6</accession>
<evidence type="ECO:0000259" key="2">
    <source>
        <dbReference type="Pfam" id="PF04784"/>
    </source>
</evidence>
<dbReference type="AlphaFoldDB" id="A0AA51ZXV6"/>
<organism evidence="4">
    <name type="scientific">Marivirga arenosa</name>
    <dbReference type="NCBI Taxonomy" id="3059076"/>
    <lineage>
        <taxon>Bacteria</taxon>
        <taxon>Pseudomonadati</taxon>
        <taxon>Bacteroidota</taxon>
        <taxon>Cytophagia</taxon>
        <taxon>Cytophagales</taxon>
        <taxon>Marivirgaceae</taxon>
        <taxon>Marivirga</taxon>
    </lineage>
</organism>
<dbReference type="InterPro" id="IPR006869">
    <property type="entry name" value="DUF547"/>
</dbReference>
<dbReference type="RefSeq" id="WP_308357124.1">
    <property type="nucleotide sequence ID" value="NZ_CP129968.2"/>
</dbReference>
<accession>A0AA51R6X8</accession>
<proteinExistence type="predicted"/>
<dbReference type="GO" id="GO:0009055">
    <property type="term" value="F:electron transfer activity"/>
    <property type="evidence" value="ECO:0007669"/>
    <property type="project" value="TreeGrafter"/>
</dbReference>
<feature type="signal peptide" evidence="1">
    <location>
        <begin position="1"/>
        <end position="20"/>
    </location>
</feature>
<dbReference type="Proteomes" id="UP001232019">
    <property type="component" value="Chromosome"/>
</dbReference>
<evidence type="ECO:0000313" key="3">
    <source>
        <dbReference type="EMBL" id="WMN07087.1"/>
    </source>
</evidence>
<dbReference type="EMBL" id="CP129968">
    <property type="protein sequence ID" value="WNB18715.1"/>
    <property type="molecule type" value="Genomic_DNA"/>
</dbReference>
<evidence type="ECO:0000313" key="5">
    <source>
        <dbReference type="Proteomes" id="UP001244443"/>
    </source>
</evidence>
<dbReference type="GO" id="GO:0045454">
    <property type="term" value="P:cell redox homeostasis"/>
    <property type="evidence" value="ECO:0007669"/>
    <property type="project" value="TreeGrafter"/>
</dbReference>